<feature type="binding site" evidence="7">
    <location>
        <position position="109"/>
    </location>
    <ligand>
        <name>5-amino-6-(D-ribitylamino)uracil</name>
        <dbReference type="ChEBI" id="CHEBI:15934"/>
    </ligand>
</feature>
<feature type="binding site" evidence="7">
    <location>
        <begin position="76"/>
        <end position="78"/>
    </location>
    <ligand>
        <name>5-amino-6-(D-ribitylamino)uracil</name>
        <dbReference type="ChEBI" id="CHEBI:15934"/>
    </ligand>
</feature>
<evidence type="ECO:0000313" key="8">
    <source>
        <dbReference type="EMBL" id="HAR53327.1"/>
    </source>
</evidence>
<dbReference type="HAMAP" id="MF_00178">
    <property type="entry name" value="Lumazine_synth"/>
    <property type="match status" value="1"/>
</dbReference>
<evidence type="ECO:0000256" key="1">
    <source>
        <dbReference type="ARBA" id="ARBA00004917"/>
    </source>
</evidence>
<dbReference type="SUPFAM" id="SSF52121">
    <property type="entry name" value="Lumazine synthase"/>
    <property type="match status" value="1"/>
</dbReference>
<feature type="binding site" evidence="7">
    <location>
        <position position="123"/>
    </location>
    <ligand>
        <name>(2S)-2-hydroxy-3-oxobutyl phosphate</name>
        <dbReference type="ChEBI" id="CHEBI:58830"/>
    </ligand>
</feature>
<evidence type="ECO:0000256" key="4">
    <source>
        <dbReference type="ARBA" id="ARBA00022619"/>
    </source>
</evidence>
<dbReference type="GO" id="GO:0000906">
    <property type="term" value="F:6,7-dimethyl-8-ribityllumazine synthase activity"/>
    <property type="evidence" value="ECO:0007669"/>
    <property type="project" value="UniProtKB-UniRule"/>
</dbReference>
<feature type="binding site" evidence="7">
    <location>
        <begin position="52"/>
        <end position="54"/>
    </location>
    <ligand>
        <name>5-amino-6-(D-ribitylamino)uracil</name>
        <dbReference type="ChEBI" id="CHEBI:15934"/>
    </ligand>
</feature>
<feature type="active site" description="Proton donor" evidence="7">
    <location>
        <position position="84"/>
    </location>
</feature>
<dbReference type="Gene3D" id="3.40.50.960">
    <property type="entry name" value="Lumazine/riboflavin synthase"/>
    <property type="match status" value="1"/>
</dbReference>
<gene>
    <name evidence="7" type="primary">ribH</name>
    <name evidence="8" type="ORF">DCS45_15840</name>
</gene>
<dbReference type="UniPathway" id="UPA00275">
    <property type="reaction ID" value="UER00404"/>
</dbReference>
<dbReference type="GO" id="GO:0005829">
    <property type="term" value="C:cytosol"/>
    <property type="evidence" value="ECO:0007669"/>
    <property type="project" value="TreeGrafter"/>
</dbReference>
<dbReference type="InterPro" id="IPR034964">
    <property type="entry name" value="LS"/>
</dbReference>
<dbReference type="PANTHER" id="PTHR21058:SF0">
    <property type="entry name" value="6,7-DIMETHYL-8-RIBITYLLUMAZINE SYNTHASE"/>
    <property type="match status" value="1"/>
</dbReference>
<organism evidence="8 9">
    <name type="scientific">Roseovarius nubinhibens</name>
    <dbReference type="NCBI Taxonomy" id="314263"/>
    <lineage>
        <taxon>Bacteria</taxon>
        <taxon>Pseudomonadati</taxon>
        <taxon>Pseudomonadota</taxon>
        <taxon>Alphaproteobacteria</taxon>
        <taxon>Rhodobacterales</taxon>
        <taxon>Roseobacteraceae</taxon>
        <taxon>Roseovarius</taxon>
    </lineage>
</organism>
<dbReference type="RefSeq" id="WP_339852861.1">
    <property type="nucleotide sequence ID" value="NZ_CAXAXR010000004.1"/>
</dbReference>
<dbReference type="NCBIfam" id="NF009084">
    <property type="entry name" value="PRK12419.1"/>
    <property type="match status" value="1"/>
</dbReference>
<keyword evidence="4 7" id="KW-0686">Riboflavin biosynthesis</keyword>
<dbReference type="PANTHER" id="PTHR21058">
    <property type="entry name" value="6,7-DIMETHYL-8-RIBITYLLUMAZINE SYNTHASE DMRL SYNTHASE LUMAZINE SYNTHASE"/>
    <property type="match status" value="1"/>
</dbReference>
<comment type="pathway">
    <text evidence="1 7">Cofactor biosynthesis; riboflavin biosynthesis; riboflavin from 2-hydroxy-3-oxobutyl phosphate and 5-amino-6-(D-ribitylamino)uracil: step 1/2.</text>
</comment>
<dbReference type="GO" id="GO:0009231">
    <property type="term" value="P:riboflavin biosynthetic process"/>
    <property type="evidence" value="ECO:0007669"/>
    <property type="project" value="UniProtKB-UniRule"/>
</dbReference>
<proteinExistence type="inferred from homology"/>
<keyword evidence="5 7" id="KW-0808">Transferase</keyword>
<evidence type="ECO:0000256" key="3">
    <source>
        <dbReference type="ARBA" id="ARBA00012664"/>
    </source>
</evidence>
<dbReference type="GO" id="GO:0009349">
    <property type="term" value="C:riboflavin synthase complex"/>
    <property type="evidence" value="ECO:0007669"/>
    <property type="project" value="InterPro"/>
</dbReference>
<reference evidence="8 9" key="1">
    <citation type="journal article" date="2018" name="Nat. Biotechnol.">
        <title>A standardized bacterial taxonomy based on genome phylogeny substantially revises the tree of life.</title>
        <authorList>
            <person name="Parks D.H."/>
            <person name="Chuvochina M."/>
            <person name="Waite D.W."/>
            <person name="Rinke C."/>
            <person name="Skarshewski A."/>
            <person name="Chaumeil P.A."/>
            <person name="Hugenholtz P."/>
        </authorList>
    </citation>
    <scope>NUCLEOTIDE SEQUENCE [LARGE SCALE GENOMIC DNA]</scope>
    <source>
        <strain evidence="8">UBA9169</strain>
    </source>
</reference>
<dbReference type="EC" id="2.5.1.78" evidence="3 7"/>
<comment type="caution">
    <text evidence="7">Lacks conserved residue(s) required for the propagation of feature annotation.</text>
</comment>
<name>A0A348WFL5_9RHOB</name>
<dbReference type="Pfam" id="PF00885">
    <property type="entry name" value="DMRL_synthase"/>
    <property type="match status" value="1"/>
</dbReference>
<dbReference type="Proteomes" id="UP000264719">
    <property type="component" value="Unassembled WGS sequence"/>
</dbReference>
<sequence length="154" mass="16372">MNDQSPKTVRIAVVKAQWHANFVDACVDSFTAEVGQKLGSTAEITTLSVPGAFEIPLIAKRLILADRADLVLGCAFVVDGGIYRHDFVSAAVVNGLMTVGLETGRPVLSAVLTPHNFQPSDFHESAFMAHFVTKGKEAAEACAVMLSDASLALR</sequence>
<evidence type="ECO:0000256" key="2">
    <source>
        <dbReference type="ARBA" id="ARBA00007424"/>
    </source>
</evidence>
<protein>
    <recommendedName>
        <fullName evidence="3 7">6,7-dimethyl-8-ribityllumazine synthase</fullName>
        <shortName evidence="7">DMRL synthase</shortName>
        <shortName evidence="7">LS</shortName>
        <shortName evidence="7">Lumazine synthase</shortName>
        <ecNumber evidence="3 7">2.5.1.78</ecNumber>
    </recommendedName>
</protein>
<dbReference type="EMBL" id="DMVW01000153">
    <property type="protein sequence ID" value="HAR53327.1"/>
    <property type="molecule type" value="Genomic_DNA"/>
</dbReference>
<evidence type="ECO:0000256" key="6">
    <source>
        <dbReference type="ARBA" id="ARBA00048785"/>
    </source>
</evidence>
<evidence type="ECO:0000256" key="5">
    <source>
        <dbReference type="ARBA" id="ARBA00022679"/>
    </source>
</evidence>
<comment type="caution">
    <text evidence="8">The sequence shown here is derived from an EMBL/GenBank/DDBJ whole genome shotgun (WGS) entry which is preliminary data.</text>
</comment>
<dbReference type="AlphaFoldDB" id="A0A348WFL5"/>
<accession>A0A348WFL5</accession>
<comment type="similarity">
    <text evidence="2 7">Belongs to the DMRL synthase family.</text>
</comment>
<comment type="catalytic activity">
    <reaction evidence="6 7">
        <text>(2S)-2-hydroxy-3-oxobutyl phosphate + 5-amino-6-(D-ribitylamino)uracil = 6,7-dimethyl-8-(1-D-ribityl)lumazine + phosphate + 2 H2O + H(+)</text>
        <dbReference type="Rhea" id="RHEA:26152"/>
        <dbReference type="ChEBI" id="CHEBI:15377"/>
        <dbReference type="ChEBI" id="CHEBI:15378"/>
        <dbReference type="ChEBI" id="CHEBI:15934"/>
        <dbReference type="ChEBI" id="CHEBI:43474"/>
        <dbReference type="ChEBI" id="CHEBI:58201"/>
        <dbReference type="ChEBI" id="CHEBI:58830"/>
        <dbReference type="EC" id="2.5.1.78"/>
    </reaction>
</comment>
<feature type="binding site" evidence="7">
    <location>
        <position position="18"/>
    </location>
    <ligand>
        <name>5-amino-6-(D-ribitylamino)uracil</name>
        <dbReference type="ChEBI" id="CHEBI:15934"/>
    </ligand>
</feature>
<evidence type="ECO:0000256" key="7">
    <source>
        <dbReference type="HAMAP-Rule" id="MF_00178"/>
    </source>
</evidence>
<comment type="function">
    <text evidence="7">Catalyzes the formation of 6,7-dimethyl-8-ribityllumazine by condensation of 5-amino-6-(D-ribitylamino)uracil with 3,4-dihydroxy-2-butanone 4-phosphate. This is the penultimate step in the biosynthesis of riboflavin.</text>
</comment>
<evidence type="ECO:0000313" key="9">
    <source>
        <dbReference type="Proteomes" id="UP000264719"/>
    </source>
</evidence>
<dbReference type="InterPro" id="IPR002180">
    <property type="entry name" value="LS/RS"/>
</dbReference>
<dbReference type="InterPro" id="IPR036467">
    <property type="entry name" value="LS/RS_sf"/>
</dbReference>